<dbReference type="PANTHER" id="PTHR22926">
    <property type="entry name" value="PHOSPHO-N-ACETYLMURAMOYL-PENTAPEPTIDE-TRANSFERASE"/>
    <property type="match status" value="1"/>
</dbReference>
<feature type="transmembrane region" description="Helical" evidence="7">
    <location>
        <begin position="170"/>
        <end position="187"/>
    </location>
</feature>
<reference evidence="10" key="2">
    <citation type="journal article" date="2021" name="PeerJ">
        <title>Extensive microbial diversity within the chicken gut microbiome revealed by metagenomics and culture.</title>
        <authorList>
            <person name="Gilroy R."/>
            <person name="Ravi A."/>
            <person name="Getino M."/>
            <person name="Pursley I."/>
            <person name="Horton D.L."/>
            <person name="Alikhan N.F."/>
            <person name="Baker D."/>
            <person name="Gharbi K."/>
            <person name="Hall N."/>
            <person name="Watson M."/>
            <person name="Adriaenssens E.M."/>
            <person name="Foster-Nyarko E."/>
            <person name="Jarju S."/>
            <person name="Secka A."/>
            <person name="Antonio M."/>
            <person name="Oren A."/>
            <person name="Chaudhuri R.R."/>
            <person name="La Ragione R."/>
            <person name="Hildebrand F."/>
            <person name="Pallen M.J."/>
        </authorList>
    </citation>
    <scope>NUCLEOTIDE SEQUENCE</scope>
    <source>
        <strain evidence="10">CHK176-6737</strain>
    </source>
</reference>
<dbReference type="GO" id="GO:0046872">
    <property type="term" value="F:metal ion binding"/>
    <property type="evidence" value="ECO:0007669"/>
    <property type="project" value="UniProtKB-KW"/>
</dbReference>
<dbReference type="Pfam" id="PF00953">
    <property type="entry name" value="Glycos_transf_4"/>
    <property type="match status" value="1"/>
</dbReference>
<feature type="transmembrane region" description="Helical" evidence="7">
    <location>
        <begin position="223"/>
        <end position="240"/>
    </location>
</feature>
<dbReference type="EMBL" id="DVNM01000028">
    <property type="protein sequence ID" value="HIU69343.1"/>
    <property type="molecule type" value="Genomic_DNA"/>
</dbReference>
<comment type="catalytic activity">
    <reaction evidence="7">
        <text>UDP-N-acetyl-alpha-D-muramoyl-L-alanyl-gamma-D-glutamyl-meso-2,6-diaminopimeloyl-D-alanyl-D-alanine + di-trans,octa-cis-undecaprenyl phosphate = di-trans,octa-cis-undecaprenyl diphospho-N-acetyl-alpha-D-muramoyl-L-alanyl-D-glutamyl-meso-2,6-diaminopimeloyl-D-alanyl-D-alanine + UMP</text>
        <dbReference type="Rhea" id="RHEA:28386"/>
        <dbReference type="ChEBI" id="CHEBI:57865"/>
        <dbReference type="ChEBI" id="CHEBI:60392"/>
        <dbReference type="ChEBI" id="CHEBI:61386"/>
        <dbReference type="ChEBI" id="CHEBI:61387"/>
        <dbReference type="EC" id="2.7.8.13"/>
    </reaction>
</comment>
<keyword evidence="7" id="KW-0132">Cell division</keyword>
<keyword evidence="7" id="KW-0131">Cell cycle</keyword>
<dbReference type="HAMAP" id="MF_00038">
    <property type="entry name" value="MraY"/>
    <property type="match status" value="1"/>
</dbReference>
<keyword evidence="7" id="KW-0573">Peptidoglycan synthesis</keyword>
<accession>A0A9D1MV48</accession>
<feature type="transmembrane region" description="Helical" evidence="7">
    <location>
        <begin position="199"/>
        <end position="217"/>
    </location>
</feature>
<evidence type="ECO:0000256" key="7">
    <source>
        <dbReference type="HAMAP-Rule" id="MF_00038"/>
    </source>
</evidence>
<dbReference type="NCBIfam" id="TIGR00445">
    <property type="entry name" value="mraY"/>
    <property type="match status" value="1"/>
</dbReference>
<feature type="transmembrane region" description="Helical" evidence="7">
    <location>
        <begin position="323"/>
        <end position="344"/>
    </location>
</feature>
<evidence type="ECO:0000256" key="1">
    <source>
        <dbReference type="ARBA" id="ARBA00004141"/>
    </source>
</evidence>
<keyword evidence="7 9" id="KW-0460">Magnesium</keyword>
<dbReference type="GO" id="GO:0008360">
    <property type="term" value="P:regulation of cell shape"/>
    <property type="evidence" value="ECO:0007669"/>
    <property type="project" value="UniProtKB-KW"/>
</dbReference>
<dbReference type="PROSITE" id="PS01348">
    <property type="entry name" value="MRAY_2"/>
    <property type="match status" value="1"/>
</dbReference>
<evidence type="ECO:0000256" key="9">
    <source>
        <dbReference type="PIRSR" id="PIRSR600715-1"/>
    </source>
</evidence>
<dbReference type="InterPro" id="IPR018480">
    <property type="entry name" value="PNAcMuramoyl-5peptid_Trfase_CS"/>
</dbReference>
<dbReference type="GO" id="GO:0005886">
    <property type="term" value="C:plasma membrane"/>
    <property type="evidence" value="ECO:0007669"/>
    <property type="project" value="UniProtKB-SubCell"/>
</dbReference>
<dbReference type="InterPro" id="IPR003524">
    <property type="entry name" value="PNAcMuramoyl-5peptid_Trfase"/>
</dbReference>
<comment type="caution">
    <text evidence="10">The sequence shown here is derived from an EMBL/GenBank/DDBJ whole genome shotgun (WGS) entry which is preliminary data.</text>
</comment>
<reference evidence="10" key="1">
    <citation type="submission" date="2020-10" db="EMBL/GenBank/DDBJ databases">
        <authorList>
            <person name="Gilroy R."/>
        </authorList>
    </citation>
    <scope>NUCLEOTIDE SEQUENCE</scope>
    <source>
        <strain evidence="10">CHK176-6737</strain>
    </source>
</reference>
<evidence type="ECO:0000313" key="11">
    <source>
        <dbReference type="Proteomes" id="UP000824125"/>
    </source>
</evidence>
<feature type="binding site" evidence="9">
    <location>
        <position position="191"/>
    </location>
    <ligand>
        <name>Mg(2+)</name>
        <dbReference type="ChEBI" id="CHEBI:18420"/>
    </ligand>
</feature>
<feature type="transmembrane region" description="Helical" evidence="7">
    <location>
        <begin position="55"/>
        <end position="75"/>
    </location>
</feature>
<dbReference type="GO" id="GO:0071555">
    <property type="term" value="P:cell wall organization"/>
    <property type="evidence" value="ECO:0007669"/>
    <property type="project" value="UniProtKB-KW"/>
</dbReference>
<dbReference type="CDD" id="cd06852">
    <property type="entry name" value="GT_MraY"/>
    <property type="match status" value="1"/>
</dbReference>
<evidence type="ECO:0000256" key="3">
    <source>
        <dbReference type="ARBA" id="ARBA00022679"/>
    </source>
</evidence>
<protein>
    <recommendedName>
        <fullName evidence="7 8">Phospho-N-acetylmuramoyl-pentapeptide-transferase</fullName>
        <ecNumber evidence="7 8">2.7.8.13</ecNumber>
    </recommendedName>
    <alternativeName>
        <fullName evidence="7">UDP-MurNAc-pentapeptide phosphotransferase</fullName>
    </alternativeName>
</protein>
<organism evidence="10 11">
    <name type="scientific">Candidatus Scybalenecus merdavium</name>
    <dbReference type="NCBI Taxonomy" id="2840939"/>
    <lineage>
        <taxon>Bacteria</taxon>
        <taxon>Bacillati</taxon>
        <taxon>Bacillota</taxon>
        <taxon>Clostridia</taxon>
        <taxon>Eubacteriales</taxon>
        <taxon>Oscillospiraceae</taxon>
        <taxon>Oscillospiraceae incertae sedis</taxon>
        <taxon>Candidatus Scybalenecus</taxon>
    </lineage>
</organism>
<gene>
    <name evidence="7" type="primary">mraY</name>
    <name evidence="10" type="ORF">IAD23_05225</name>
</gene>
<keyword evidence="4 7" id="KW-0812">Transmembrane</keyword>
<keyword evidence="7" id="KW-1003">Cell membrane</keyword>
<evidence type="ECO:0000256" key="6">
    <source>
        <dbReference type="ARBA" id="ARBA00023136"/>
    </source>
</evidence>
<dbReference type="AlphaFoldDB" id="A0A9D1MV48"/>
<dbReference type="GO" id="GO:0051301">
    <property type="term" value="P:cell division"/>
    <property type="evidence" value="ECO:0007669"/>
    <property type="project" value="UniProtKB-KW"/>
</dbReference>
<keyword evidence="6 7" id="KW-0472">Membrane</keyword>
<keyword evidence="5 7" id="KW-1133">Transmembrane helix</keyword>
<evidence type="ECO:0000256" key="8">
    <source>
        <dbReference type="NCBIfam" id="TIGR00445"/>
    </source>
</evidence>
<comment type="similarity">
    <text evidence="2 7">Belongs to the glycosyltransferase 4 family. MraY subfamily.</text>
</comment>
<sequence>MNGTIIALIAAVIAFGVTGGLGFVIIPWLRKLKFGQTILEIGPSWHKKKQGTPNMGGFMFAIGMIVSCAVSFLIFHFSGGTFESASSRFNEGSDLVALAACLLLALGCGIIGFIDDYTKIKLKRNEGLTARQKTIGQLVVALAFLATLWLSDNTWWYIPFVGRVDLSSGFGAVCFWLVGLFIVYGGVNSVNLTDGIDGLCSSVTVTVSVAFIAIGAIAQFSGLIIISAALFGAMIGFLCWNWNPAKVFMGDTGSLFLGGLVVALGFAVRCPLLLLPIGIVYVSETMSDIIQIGYFKLTHGKRVFKMAPIHHHFEMCGWKEKKICVVFSLVNAAGCVIGVLLYYFGDCFVRV</sequence>
<evidence type="ECO:0000256" key="4">
    <source>
        <dbReference type="ARBA" id="ARBA00022692"/>
    </source>
</evidence>
<dbReference type="EC" id="2.7.8.13" evidence="7 8"/>
<comment type="subcellular location">
    <subcellularLocation>
        <location evidence="7">Cell membrane</location>
        <topology evidence="7">Multi-pass membrane protein</topology>
    </subcellularLocation>
    <subcellularLocation>
        <location evidence="1">Membrane</location>
        <topology evidence="1">Multi-pass membrane protein</topology>
    </subcellularLocation>
</comment>
<keyword evidence="3 7" id="KW-0808">Transferase</keyword>
<feature type="transmembrane region" description="Helical" evidence="7">
    <location>
        <begin position="95"/>
        <end position="114"/>
    </location>
</feature>
<evidence type="ECO:0000256" key="2">
    <source>
        <dbReference type="ARBA" id="ARBA00005583"/>
    </source>
</evidence>
<name>A0A9D1MV48_9FIRM</name>
<evidence type="ECO:0000313" key="10">
    <source>
        <dbReference type="EMBL" id="HIU69343.1"/>
    </source>
</evidence>
<proteinExistence type="inferred from homology"/>
<keyword evidence="7 9" id="KW-0479">Metal-binding</keyword>
<comment type="pathway">
    <text evidence="7">Cell wall biogenesis; peptidoglycan biosynthesis.</text>
</comment>
<feature type="transmembrane region" description="Helical" evidence="7">
    <location>
        <begin position="247"/>
        <end position="267"/>
    </location>
</feature>
<keyword evidence="7" id="KW-0133">Cell shape</keyword>
<comment type="function">
    <text evidence="7">Catalyzes the initial step of the lipid cycle reactions in the biosynthesis of the cell wall peptidoglycan: transfers peptidoglycan precursor phospho-MurNAc-pentapeptide from UDP-MurNAc-pentapeptide onto the lipid carrier undecaprenyl phosphate, yielding undecaprenyl-pyrophosphoryl-MurNAc-pentapeptide, known as lipid I.</text>
</comment>
<evidence type="ECO:0000256" key="5">
    <source>
        <dbReference type="ARBA" id="ARBA00022989"/>
    </source>
</evidence>
<comment type="cofactor">
    <cofactor evidence="7 9">
        <name>Mg(2+)</name>
        <dbReference type="ChEBI" id="CHEBI:18420"/>
    </cofactor>
</comment>
<keyword evidence="7" id="KW-0961">Cell wall biogenesis/degradation</keyword>
<dbReference type="GO" id="GO:0009252">
    <property type="term" value="P:peptidoglycan biosynthetic process"/>
    <property type="evidence" value="ECO:0007669"/>
    <property type="project" value="UniProtKB-UniRule"/>
</dbReference>
<dbReference type="GO" id="GO:0008963">
    <property type="term" value="F:phospho-N-acetylmuramoyl-pentapeptide-transferase activity"/>
    <property type="evidence" value="ECO:0007669"/>
    <property type="project" value="UniProtKB-UniRule"/>
</dbReference>
<dbReference type="Proteomes" id="UP000824125">
    <property type="component" value="Unassembled WGS sequence"/>
</dbReference>
<feature type="binding site" evidence="9">
    <location>
        <position position="251"/>
    </location>
    <ligand>
        <name>Mg(2+)</name>
        <dbReference type="ChEBI" id="CHEBI:18420"/>
    </ligand>
</feature>
<feature type="transmembrane region" description="Helical" evidence="7">
    <location>
        <begin position="6"/>
        <end position="29"/>
    </location>
</feature>
<dbReference type="PANTHER" id="PTHR22926:SF5">
    <property type="entry name" value="PHOSPHO-N-ACETYLMURAMOYL-PENTAPEPTIDE-TRANSFERASE HOMOLOG"/>
    <property type="match status" value="1"/>
</dbReference>
<feature type="transmembrane region" description="Helical" evidence="7">
    <location>
        <begin position="135"/>
        <end position="158"/>
    </location>
</feature>
<dbReference type="InterPro" id="IPR000715">
    <property type="entry name" value="Glycosyl_transferase_4"/>
</dbReference>